<organism evidence="2 3">
    <name type="scientific">Lasiosphaeria hispida</name>
    <dbReference type="NCBI Taxonomy" id="260671"/>
    <lineage>
        <taxon>Eukaryota</taxon>
        <taxon>Fungi</taxon>
        <taxon>Dikarya</taxon>
        <taxon>Ascomycota</taxon>
        <taxon>Pezizomycotina</taxon>
        <taxon>Sordariomycetes</taxon>
        <taxon>Sordariomycetidae</taxon>
        <taxon>Sordariales</taxon>
        <taxon>Lasiosphaeriaceae</taxon>
        <taxon>Lasiosphaeria</taxon>
    </lineage>
</organism>
<keyword evidence="2" id="KW-0808">Transferase</keyword>
<comment type="similarity">
    <text evidence="1">Belongs to the methyltransferase superfamily. LaeA methyltransferase family.</text>
</comment>
<gene>
    <name evidence="2" type="ORF">B0T25DRAFT_565061</name>
</gene>
<dbReference type="PANTHER" id="PTHR43591:SF14">
    <property type="entry name" value="METHYLTRANSFERASE"/>
    <property type="match status" value="1"/>
</dbReference>
<keyword evidence="2" id="KW-0489">Methyltransferase</keyword>
<dbReference type="GO" id="GO:0008168">
    <property type="term" value="F:methyltransferase activity"/>
    <property type="evidence" value="ECO:0007669"/>
    <property type="project" value="UniProtKB-KW"/>
</dbReference>
<evidence type="ECO:0000256" key="1">
    <source>
        <dbReference type="ARBA" id="ARBA00038158"/>
    </source>
</evidence>
<dbReference type="AlphaFoldDB" id="A0AAJ0HRU7"/>
<dbReference type="GO" id="GO:0032259">
    <property type="term" value="P:methylation"/>
    <property type="evidence" value="ECO:0007669"/>
    <property type="project" value="UniProtKB-KW"/>
</dbReference>
<dbReference type="PANTHER" id="PTHR43591">
    <property type="entry name" value="METHYLTRANSFERASE"/>
    <property type="match status" value="1"/>
</dbReference>
<dbReference type="SUPFAM" id="SSF53335">
    <property type="entry name" value="S-adenosyl-L-methionine-dependent methyltransferases"/>
    <property type="match status" value="1"/>
</dbReference>
<reference evidence="2" key="1">
    <citation type="journal article" date="2023" name="Mol. Phylogenet. Evol.">
        <title>Genome-scale phylogeny and comparative genomics of the fungal order Sordariales.</title>
        <authorList>
            <person name="Hensen N."/>
            <person name="Bonometti L."/>
            <person name="Westerberg I."/>
            <person name="Brannstrom I.O."/>
            <person name="Guillou S."/>
            <person name="Cros-Aarteil S."/>
            <person name="Calhoun S."/>
            <person name="Haridas S."/>
            <person name="Kuo A."/>
            <person name="Mondo S."/>
            <person name="Pangilinan J."/>
            <person name="Riley R."/>
            <person name="LaButti K."/>
            <person name="Andreopoulos B."/>
            <person name="Lipzen A."/>
            <person name="Chen C."/>
            <person name="Yan M."/>
            <person name="Daum C."/>
            <person name="Ng V."/>
            <person name="Clum A."/>
            <person name="Steindorff A."/>
            <person name="Ohm R.A."/>
            <person name="Martin F."/>
            <person name="Silar P."/>
            <person name="Natvig D.O."/>
            <person name="Lalanne C."/>
            <person name="Gautier V."/>
            <person name="Ament-Velasquez S.L."/>
            <person name="Kruys A."/>
            <person name="Hutchinson M.I."/>
            <person name="Powell A.J."/>
            <person name="Barry K."/>
            <person name="Miller A.N."/>
            <person name="Grigoriev I.V."/>
            <person name="Debuchy R."/>
            <person name="Gladieux P."/>
            <person name="Hiltunen Thoren M."/>
            <person name="Johannesson H."/>
        </authorList>
    </citation>
    <scope>NUCLEOTIDE SEQUENCE</scope>
    <source>
        <strain evidence="2">CBS 955.72</strain>
    </source>
</reference>
<dbReference type="CDD" id="cd02440">
    <property type="entry name" value="AdoMet_MTases"/>
    <property type="match status" value="1"/>
</dbReference>
<dbReference type="Gene3D" id="3.40.50.150">
    <property type="entry name" value="Vaccinia Virus protein VP39"/>
    <property type="match status" value="1"/>
</dbReference>
<keyword evidence="3" id="KW-1185">Reference proteome</keyword>
<dbReference type="Proteomes" id="UP001275084">
    <property type="component" value="Unassembled WGS sequence"/>
</dbReference>
<protein>
    <submittedName>
        <fullName evidence="2">S-adenosyl-L-methionine-dependent methyltransferase</fullName>
    </submittedName>
</protein>
<dbReference type="EMBL" id="JAUIQD010000002">
    <property type="protein sequence ID" value="KAK3360122.1"/>
    <property type="molecule type" value="Genomic_DNA"/>
</dbReference>
<evidence type="ECO:0000313" key="3">
    <source>
        <dbReference type="Proteomes" id="UP001275084"/>
    </source>
</evidence>
<sequence>MTMPGSDQALGGFEFSFESYLDSTQIEPDSDQSGNDVYDSQSLSDSISMFHQQFGRTYHSYRAGSYVFPNDPTEADRQDEQYELTKMAMDGHIHLAPFSRANPPRKVLDIATGTGAWAIELGDEFPEAEIIGTDLSPIQPAFVPPGVRFFVEDSGERWDYPADFDYIHTRYTLGCWENMKDQVIRQAFDHLRPGGWLESQEIVMVPFCDDGTMPSDYGWRRWANDCLTASSLAKRQLDLGGQLKGWFHEVGFVDIHEAVIKLPIGGWPKDLRRKHVGMMWQRCLDSGLSGFTLGLFHHFLERSVEEIEVSLVDTRSSIFDRKIHAYHKFHVVWGRKPEAAHETRGP</sequence>
<proteinExistence type="inferred from homology"/>
<comment type="caution">
    <text evidence="2">The sequence shown here is derived from an EMBL/GenBank/DDBJ whole genome shotgun (WGS) entry which is preliminary data.</text>
</comment>
<evidence type="ECO:0000313" key="2">
    <source>
        <dbReference type="EMBL" id="KAK3360122.1"/>
    </source>
</evidence>
<dbReference type="InterPro" id="IPR029063">
    <property type="entry name" value="SAM-dependent_MTases_sf"/>
</dbReference>
<reference evidence="2" key="2">
    <citation type="submission" date="2023-06" db="EMBL/GenBank/DDBJ databases">
        <authorList>
            <consortium name="Lawrence Berkeley National Laboratory"/>
            <person name="Haridas S."/>
            <person name="Hensen N."/>
            <person name="Bonometti L."/>
            <person name="Westerberg I."/>
            <person name="Brannstrom I.O."/>
            <person name="Guillou S."/>
            <person name="Cros-Aarteil S."/>
            <person name="Calhoun S."/>
            <person name="Kuo A."/>
            <person name="Mondo S."/>
            <person name="Pangilinan J."/>
            <person name="Riley R."/>
            <person name="Labutti K."/>
            <person name="Andreopoulos B."/>
            <person name="Lipzen A."/>
            <person name="Chen C."/>
            <person name="Yanf M."/>
            <person name="Daum C."/>
            <person name="Ng V."/>
            <person name="Clum A."/>
            <person name="Steindorff A."/>
            <person name="Ohm R."/>
            <person name="Martin F."/>
            <person name="Silar P."/>
            <person name="Natvig D."/>
            <person name="Lalanne C."/>
            <person name="Gautier V."/>
            <person name="Ament-Velasquez S.L."/>
            <person name="Kruys A."/>
            <person name="Hutchinson M.I."/>
            <person name="Powell A.J."/>
            <person name="Barry K."/>
            <person name="Miller A.N."/>
            <person name="Grigoriev I.V."/>
            <person name="Debuchy R."/>
            <person name="Gladieux P."/>
            <person name="Thoren M.H."/>
            <person name="Johannesson H."/>
        </authorList>
    </citation>
    <scope>NUCLEOTIDE SEQUENCE</scope>
    <source>
        <strain evidence="2">CBS 955.72</strain>
    </source>
</reference>
<accession>A0AAJ0HRU7</accession>
<dbReference type="Pfam" id="PF13489">
    <property type="entry name" value="Methyltransf_23"/>
    <property type="match status" value="1"/>
</dbReference>
<name>A0AAJ0HRU7_9PEZI</name>